<dbReference type="InterPro" id="IPR021782">
    <property type="entry name" value="DUF3347"/>
</dbReference>
<dbReference type="AlphaFoldDB" id="A0A1M5NR84"/>
<dbReference type="Proteomes" id="UP000184020">
    <property type="component" value="Unassembled WGS sequence"/>
</dbReference>
<name>A0A1M5NR84_9FLAO</name>
<proteinExistence type="predicted"/>
<dbReference type="STRING" id="229205.SAMN05444372_111168"/>
<sequence length="192" mass="21444">MMNNIKNALMTMIILLSITNADAAIVNKSPEKINNEEIISKSPNKLNFSDKKLNVVFTNYFLLKDELVSTNGPSAAAKAKLLVAALTNVKMKELSNEVHTVWMKVMKNVTADSKAIAGTSDIKTQRIHFTSLSKKMYDLMKVAKFESPVYYQFCPMANDGKGAHWLSKEKAIKNPYYGSKMLKCGEVVETIK</sequence>
<accession>A0A1M5NR84</accession>
<feature type="domain" description="DUF3347" evidence="2">
    <location>
        <begin position="56"/>
        <end position="143"/>
    </location>
</feature>
<evidence type="ECO:0000259" key="2">
    <source>
        <dbReference type="Pfam" id="PF11827"/>
    </source>
</evidence>
<keyword evidence="4" id="KW-1185">Reference proteome</keyword>
<feature type="chain" id="PRO_5013336544" description="DUF3347 domain-containing protein" evidence="1">
    <location>
        <begin position="24"/>
        <end position="192"/>
    </location>
</feature>
<evidence type="ECO:0000256" key="1">
    <source>
        <dbReference type="SAM" id="SignalP"/>
    </source>
</evidence>
<dbReference type="OrthoDB" id="5513217at2"/>
<keyword evidence="1" id="KW-0732">Signal</keyword>
<feature type="signal peptide" evidence="1">
    <location>
        <begin position="1"/>
        <end position="23"/>
    </location>
</feature>
<evidence type="ECO:0000313" key="4">
    <source>
        <dbReference type="Proteomes" id="UP000184020"/>
    </source>
</evidence>
<dbReference type="EMBL" id="FQWF01000011">
    <property type="protein sequence ID" value="SHG91987.1"/>
    <property type="molecule type" value="Genomic_DNA"/>
</dbReference>
<gene>
    <name evidence="3" type="ORF">SAMN05444372_111168</name>
</gene>
<reference evidence="4" key="1">
    <citation type="submission" date="2016-11" db="EMBL/GenBank/DDBJ databases">
        <authorList>
            <person name="Varghese N."/>
            <person name="Submissions S."/>
        </authorList>
    </citation>
    <scope>NUCLEOTIDE SEQUENCE [LARGE SCALE GENOMIC DNA]</scope>
    <source>
        <strain evidence="4">DSM 17659</strain>
    </source>
</reference>
<protein>
    <recommendedName>
        <fullName evidence="2">DUF3347 domain-containing protein</fullName>
    </recommendedName>
</protein>
<evidence type="ECO:0000313" key="3">
    <source>
        <dbReference type="EMBL" id="SHG91987.1"/>
    </source>
</evidence>
<organism evidence="3 4">
    <name type="scientific">Flavobacterium micromati</name>
    <dbReference type="NCBI Taxonomy" id="229205"/>
    <lineage>
        <taxon>Bacteria</taxon>
        <taxon>Pseudomonadati</taxon>
        <taxon>Bacteroidota</taxon>
        <taxon>Flavobacteriia</taxon>
        <taxon>Flavobacteriales</taxon>
        <taxon>Flavobacteriaceae</taxon>
        <taxon>Flavobacterium</taxon>
    </lineage>
</organism>
<dbReference type="Pfam" id="PF11827">
    <property type="entry name" value="DUF3347"/>
    <property type="match status" value="1"/>
</dbReference>